<reference evidence="1 2" key="1">
    <citation type="submission" date="2018-11" db="EMBL/GenBank/DDBJ databases">
        <authorList>
            <consortium name="Pathogen Informatics"/>
        </authorList>
    </citation>
    <scope>NUCLEOTIDE SEQUENCE [LARGE SCALE GENOMIC DNA]</scope>
    <source>
        <strain>Denwood</strain>
        <strain evidence="2">Zambia</strain>
    </source>
</reference>
<organism evidence="1 2">
    <name type="scientific">Schistosoma mattheei</name>
    <dbReference type="NCBI Taxonomy" id="31246"/>
    <lineage>
        <taxon>Eukaryota</taxon>
        <taxon>Metazoa</taxon>
        <taxon>Spiralia</taxon>
        <taxon>Lophotrochozoa</taxon>
        <taxon>Platyhelminthes</taxon>
        <taxon>Trematoda</taxon>
        <taxon>Digenea</taxon>
        <taxon>Strigeidida</taxon>
        <taxon>Schistosomatoidea</taxon>
        <taxon>Schistosomatidae</taxon>
        <taxon>Schistosoma</taxon>
    </lineage>
</organism>
<dbReference type="EMBL" id="UZAL01030237">
    <property type="protein sequence ID" value="VDP52766.1"/>
    <property type="molecule type" value="Genomic_DNA"/>
</dbReference>
<dbReference type="Proteomes" id="UP000269396">
    <property type="component" value="Unassembled WGS sequence"/>
</dbReference>
<accession>A0A183P6T7</accession>
<proteinExistence type="predicted"/>
<sequence length="89" mass="10064">MLRKRPDLPYWKSGRQRGKNKKTAITNSGTRAEQVKAQAVYTGVIKQVKKSIRTEKQKYVEDLATTAEKAASEGNMKQLNGNEEPDKKI</sequence>
<keyword evidence="2" id="KW-1185">Reference proteome</keyword>
<evidence type="ECO:0000313" key="1">
    <source>
        <dbReference type="EMBL" id="VDP52766.1"/>
    </source>
</evidence>
<gene>
    <name evidence="1" type="ORF">SMTD_LOCUS10073</name>
</gene>
<name>A0A183P6T7_9TREM</name>
<protein>
    <submittedName>
        <fullName evidence="1">Uncharacterized protein</fullName>
    </submittedName>
</protein>
<dbReference type="AlphaFoldDB" id="A0A183P6T7"/>
<evidence type="ECO:0000313" key="2">
    <source>
        <dbReference type="Proteomes" id="UP000269396"/>
    </source>
</evidence>